<keyword evidence="3" id="KW-1185">Reference proteome</keyword>
<reference evidence="2 3" key="1">
    <citation type="submission" date="2019-05" db="EMBL/GenBank/DDBJ databases">
        <title>Another draft genome of Portunus trituberculatus and its Hox gene families provides insights of decapod evolution.</title>
        <authorList>
            <person name="Jeong J.-H."/>
            <person name="Song I."/>
            <person name="Kim S."/>
            <person name="Choi T."/>
            <person name="Kim D."/>
            <person name="Ryu S."/>
            <person name="Kim W."/>
        </authorList>
    </citation>
    <scope>NUCLEOTIDE SEQUENCE [LARGE SCALE GENOMIC DNA]</scope>
    <source>
        <tissue evidence="2">Muscle</tissue>
    </source>
</reference>
<comment type="caution">
    <text evidence="2">The sequence shown here is derived from an EMBL/GenBank/DDBJ whole genome shotgun (WGS) entry which is preliminary data.</text>
</comment>
<organism evidence="2 3">
    <name type="scientific">Portunus trituberculatus</name>
    <name type="common">Swimming crab</name>
    <name type="synonym">Neptunus trituberculatus</name>
    <dbReference type="NCBI Taxonomy" id="210409"/>
    <lineage>
        <taxon>Eukaryota</taxon>
        <taxon>Metazoa</taxon>
        <taxon>Ecdysozoa</taxon>
        <taxon>Arthropoda</taxon>
        <taxon>Crustacea</taxon>
        <taxon>Multicrustacea</taxon>
        <taxon>Malacostraca</taxon>
        <taxon>Eumalacostraca</taxon>
        <taxon>Eucarida</taxon>
        <taxon>Decapoda</taxon>
        <taxon>Pleocyemata</taxon>
        <taxon>Brachyura</taxon>
        <taxon>Eubrachyura</taxon>
        <taxon>Portunoidea</taxon>
        <taxon>Portunidae</taxon>
        <taxon>Portuninae</taxon>
        <taxon>Portunus</taxon>
    </lineage>
</organism>
<name>A0A5B7JHI8_PORTR</name>
<proteinExistence type="predicted"/>
<feature type="region of interest" description="Disordered" evidence="1">
    <location>
        <begin position="74"/>
        <end position="103"/>
    </location>
</feature>
<dbReference type="Proteomes" id="UP000324222">
    <property type="component" value="Unassembled WGS sequence"/>
</dbReference>
<protein>
    <submittedName>
        <fullName evidence="2">Uncharacterized protein</fullName>
    </submittedName>
</protein>
<evidence type="ECO:0000313" key="2">
    <source>
        <dbReference type="EMBL" id="MPC92717.1"/>
    </source>
</evidence>
<evidence type="ECO:0000313" key="3">
    <source>
        <dbReference type="Proteomes" id="UP000324222"/>
    </source>
</evidence>
<dbReference type="AlphaFoldDB" id="A0A5B7JHI8"/>
<dbReference type="EMBL" id="VSRR010092248">
    <property type="protein sequence ID" value="MPC92717.1"/>
    <property type="molecule type" value="Genomic_DNA"/>
</dbReference>
<gene>
    <name evidence="2" type="ORF">E2C01_087823</name>
</gene>
<evidence type="ECO:0000256" key="1">
    <source>
        <dbReference type="SAM" id="MobiDB-lite"/>
    </source>
</evidence>
<accession>A0A5B7JHI8</accession>
<sequence length="119" mass="13014">MCSKVDSGVGVPPVWWGRERQTWDWVGGAGGERACDSNREQHSTASLCELKNEWSQSVSGGEWAAAGRVAQLGLAPPPCRPPARRRQPQPGIPAPSRDKQSGVGTRLSLYVWLFVQLFN</sequence>